<sequence length="457" mass="53088">MKNKKIIGLEYIFNTLELITPIGYKKLKKLEFLTDEKEIKKEINATKEVFEFYMKNKKKVSEICHSLMKVRDITTTIKRLKNEYILDDVELFEIKTFSIISEELRELIKNEISIISLDSLNEVVEILDPEGYKIPSFYICDEYSEELKNLRKKKSKASEEEKEKLYEIEVELEDEIREKLTKQLIKYSKNLESCINKIAYLDLLIAKAKQIEKLDLCEPEISEETEYKSFFNPEIKDILEKKGKRYQKINVNVKTGVNIITGANMSGKTVILKTLALCQYMFQMGFFIPAESAKIRPVKKVFLQTGDYQSSLSGLSSYASEMIQLNEALTYSKKEKSCLILLDELARSTNPHEGKAIVKAVIRYLNSNDSLTYIATHYNVTKNENVRKLRVKGLIKEKLNESIDHKRIDEYIDYALIEDEEDKIPEEALTIAKLLNIDNELIDIAEKILKKEGLDEE</sequence>
<keyword evidence="1" id="KW-0547">Nucleotide-binding</keyword>
<reference evidence="6 7" key="1">
    <citation type="submission" date="2018-06" db="EMBL/GenBank/DDBJ databases">
        <title>Genome sequencing of Oceanotoga sp. sy52.</title>
        <authorList>
            <person name="Mori K."/>
        </authorList>
    </citation>
    <scope>NUCLEOTIDE SEQUENCE [LARGE SCALE GENOMIC DNA]</scope>
    <source>
        <strain evidence="7">sy52</strain>
    </source>
</reference>
<dbReference type="AlphaFoldDB" id="A0A7G1G8Q0"/>
<evidence type="ECO:0000256" key="2">
    <source>
        <dbReference type="ARBA" id="ARBA00022840"/>
    </source>
</evidence>
<keyword evidence="6" id="KW-0378">Hydrolase</keyword>
<dbReference type="EMBL" id="AP018712">
    <property type="protein sequence ID" value="BBE30422.1"/>
    <property type="molecule type" value="Genomic_DNA"/>
</dbReference>
<name>A0A7G1G8Q0_9BACT</name>
<dbReference type="GO" id="GO:0004519">
    <property type="term" value="F:endonuclease activity"/>
    <property type="evidence" value="ECO:0007669"/>
    <property type="project" value="UniProtKB-KW"/>
</dbReference>
<dbReference type="KEGG" id="ocy:OSSY52_05630"/>
<dbReference type="SMART" id="SM00534">
    <property type="entry name" value="MUTSac"/>
    <property type="match status" value="1"/>
</dbReference>
<dbReference type="InterPro" id="IPR036187">
    <property type="entry name" value="DNA_mismatch_repair_MutS_sf"/>
</dbReference>
<dbReference type="Gene3D" id="3.40.50.300">
    <property type="entry name" value="P-loop containing nucleotide triphosphate hydrolases"/>
    <property type="match status" value="1"/>
</dbReference>
<dbReference type="Proteomes" id="UP000516361">
    <property type="component" value="Chromosome"/>
</dbReference>
<gene>
    <name evidence="6" type="ORF">OSSY52_05630</name>
</gene>
<dbReference type="InterPro" id="IPR027417">
    <property type="entry name" value="P-loop_NTPase"/>
</dbReference>
<dbReference type="GO" id="GO:0006298">
    <property type="term" value="P:mismatch repair"/>
    <property type="evidence" value="ECO:0007669"/>
    <property type="project" value="InterPro"/>
</dbReference>
<feature type="domain" description="DNA mismatch repair proteins mutS family" evidence="5">
    <location>
        <begin position="255"/>
        <end position="450"/>
    </location>
</feature>
<keyword evidence="3" id="KW-0238">DNA-binding</keyword>
<dbReference type="Pfam" id="PF00488">
    <property type="entry name" value="MutS_V"/>
    <property type="match status" value="1"/>
</dbReference>
<dbReference type="SUPFAM" id="SSF52540">
    <property type="entry name" value="P-loop containing nucleoside triphosphate hydrolases"/>
    <property type="match status" value="1"/>
</dbReference>
<proteinExistence type="predicted"/>
<keyword evidence="4" id="KW-0175">Coiled coil</keyword>
<dbReference type="GO" id="GO:0005524">
    <property type="term" value="F:ATP binding"/>
    <property type="evidence" value="ECO:0007669"/>
    <property type="project" value="UniProtKB-KW"/>
</dbReference>
<organism evidence="6 7">
    <name type="scientific">Tepiditoga spiralis</name>
    <dbReference type="NCBI Taxonomy" id="2108365"/>
    <lineage>
        <taxon>Bacteria</taxon>
        <taxon>Thermotogati</taxon>
        <taxon>Thermotogota</taxon>
        <taxon>Thermotogae</taxon>
        <taxon>Petrotogales</taxon>
        <taxon>Petrotogaceae</taxon>
        <taxon>Tepiditoga</taxon>
    </lineage>
</organism>
<evidence type="ECO:0000313" key="6">
    <source>
        <dbReference type="EMBL" id="BBE30422.1"/>
    </source>
</evidence>
<evidence type="ECO:0000313" key="7">
    <source>
        <dbReference type="Proteomes" id="UP000516361"/>
    </source>
</evidence>
<dbReference type="InParanoid" id="A0A7G1G8Q0"/>
<keyword evidence="6" id="KW-0540">Nuclease</keyword>
<dbReference type="InterPro" id="IPR045076">
    <property type="entry name" value="MutS"/>
</dbReference>
<evidence type="ECO:0000256" key="3">
    <source>
        <dbReference type="ARBA" id="ARBA00023125"/>
    </source>
</evidence>
<evidence type="ECO:0000256" key="4">
    <source>
        <dbReference type="SAM" id="Coils"/>
    </source>
</evidence>
<dbReference type="GO" id="GO:0030983">
    <property type="term" value="F:mismatched DNA binding"/>
    <property type="evidence" value="ECO:0007669"/>
    <property type="project" value="InterPro"/>
</dbReference>
<evidence type="ECO:0000256" key="1">
    <source>
        <dbReference type="ARBA" id="ARBA00022741"/>
    </source>
</evidence>
<keyword evidence="2" id="KW-0067">ATP-binding</keyword>
<feature type="coiled-coil region" evidence="4">
    <location>
        <begin position="140"/>
        <end position="197"/>
    </location>
</feature>
<keyword evidence="7" id="KW-1185">Reference proteome</keyword>
<keyword evidence="6" id="KW-0255">Endonuclease</keyword>
<dbReference type="SUPFAM" id="SSF48334">
    <property type="entry name" value="DNA repair protein MutS, domain III"/>
    <property type="match status" value="1"/>
</dbReference>
<dbReference type="PANTHER" id="PTHR11361">
    <property type="entry name" value="DNA MISMATCH REPAIR PROTEIN MUTS FAMILY MEMBER"/>
    <property type="match status" value="1"/>
</dbReference>
<dbReference type="RefSeq" id="WP_232521280.1">
    <property type="nucleotide sequence ID" value="NZ_AP018712.1"/>
</dbReference>
<accession>A0A7G1G8Q0</accession>
<dbReference type="InterPro" id="IPR000432">
    <property type="entry name" value="DNA_mismatch_repair_MutS_C"/>
</dbReference>
<evidence type="ECO:0000259" key="5">
    <source>
        <dbReference type="SMART" id="SM00534"/>
    </source>
</evidence>
<dbReference type="GO" id="GO:0140664">
    <property type="term" value="F:ATP-dependent DNA damage sensor activity"/>
    <property type="evidence" value="ECO:0007669"/>
    <property type="project" value="InterPro"/>
</dbReference>
<protein>
    <submittedName>
        <fullName evidence="6">Endonuclease MutS2</fullName>
    </submittedName>
</protein>
<dbReference type="PANTHER" id="PTHR11361:SF14">
    <property type="entry name" value="DNA MISMATCH REPAIR PROTEIN MUTS, TYPE 2"/>
    <property type="match status" value="1"/>
</dbReference>